<dbReference type="Proteomes" id="UP000236370">
    <property type="component" value="Unassembled WGS sequence"/>
</dbReference>
<evidence type="ECO:0000256" key="2">
    <source>
        <dbReference type="ARBA" id="ARBA00022771"/>
    </source>
</evidence>
<dbReference type="PANTHER" id="PTHR44080">
    <property type="entry name" value="E3 UBIQUITIN-PROTEIN LIGASE COP1"/>
    <property type="match status" value="1"/>
</dbReference>
<dbReference type="GO" id="GO:0061630">
    <property type="term" value="F:ubiquitin protein ligase activity"/>
    <property type="evidence" value="ECO:0007669"/>
    <property type="project" value="InterPro"/>
</dbReference>
<gene>
    <name evidence="7" type="ORF">CK820_G0013696</name>
</gene>
<dbReference type="InterPro" id="IPR017907">
    <property type="entry name" value="Znf_RING_CS"/>
</dbReference>
<keyword evidence="3" id="KW-0862">Zinc</keyword>
<dbReference type="InterPro" id="IPR042755">
    <property type="entry name" value="COP1"/>
</dbReference>
<dbReference type="EMBL" id="NBAG03000235">
    <property type="protein sequence ID" value="PNI67547.1"/>
    <property type="molecule type" value="Genomic_DNA"/>
</dbReference>
<dbReference type="PROSITE" id="PS50089">
    <property type="entry name" value="ZF_RING_2"/>
    <property type="match status" value="1"/>
</dbReference>
<keyword evidence="1" id="KW-0479">Metal-binding</keyword>
<sequence length="68" mass="7755">MIEEAYMTKCGHSFCYKCIHQSLEDNNRCPKCNYVVDNIDHLYPNFLVCILCLLLSASLGFECSLSLS</sequence>
<proteinExistence type="predicted"/>
<evidence type="ECO:0000259" key="6">
    <source>
        <dbReference type="PROSITE" id="PS50089"/>
    </source>
</evidence>
<dbReference type="PROSITE" id="PS50216">
    <property type="entry name" value="DHHC"/>
    <property type="match status" value="1"/>
</dbReference>
<organism evidence="7 8">
    <name type="scientific">Pan troglodytes</name>
    <name type="common">Chimpanzee</name>
    <dbReference type="NCBI Taxonomy" id="9598"/>
    <lineage>
        <taxon>Eukaryota</taxon>
        <taxon>Metazoa</taxon>
        <taxon>Chordata</taxon>
        <taxon>Craniata</taxon>
        <taxon>Vertebrata</taxon>
        <taxon>Euteleostomi</taxon>
        <taxon>Mammalia</taxon>
        <taxon>Eutheria</taxon>
        <taxon>Euarchontoglires</taxon>
        <taxon>Primates</taxon>
        <taxon>Haplorrhini</taxon>
        <taxon>Catarrhini</taxon>
        <taxon>Hominidae</taxon>
        <taxon>Pan</taxon>
    </lineage>
</organism>
<evidence type="ECO:0000256" key="5">
    <source>
        <dbReference type="SAM" id="Phobius"/>
    </source>
</evidence>
<feature type="domain" description="RING-type" evidence="6">
    <location>
        <begin position="10"/>
        <end position="33"/>
    </location>
</feature>
<dbReference type="Pfam" id="PF13923">
    <property type="entry name" value="zf-C3HC4_2"/>
    <property type="match status" value="1"/>
</dbReference>
<dbReference type="SMR" id="A0A2J8N701"/>
<dbReference type="InterPro" id="IPR001841">
    <property type="entry name" value="Znf_RING"/>
</dbReference>
<comment type="caution">
    <text evidence="7">The sequence shown here is derived from an EMBL/GenBank/DDBJ whole genome shotgun (WGS) entry which is preliminary data.</text>
</comment>
<dbReference type="SUPFAM" id="SSF57850">
    <property type="entry name" value="RING/U-box"/>
    <property type="match status" value="1"/>
</dbReference>
<keyword evidence="5" id="KW-1133">Transmembrane helix</keyword>
<keyword evidence="2 4" id="KW-0863">Zinc-finger</keyword>
<evidence type="ECO:0000256" key="3">
    <source>
        <dbReference type="ARBA" id="ARBA00022833"/>
    </source>
</evidence>
<accession>A0A2J8N701</accession>
<name>A0A2J8N701_PANTR</name>
<dbReference type="Gene3D" id="3.30.40.10">
    <property type="entry name" value="Zinc/RING finger domain, C3HC4 (zinc finger)"/>
    <property type="match status" value="1"/>
</dbReference>
<dbReference type="PROSITE" id="PS00518">
    <property type="entry name" value="ZF_RING_1"/>
    <property type="match status" value="1"/>
</dbReference>
<protein>
    <submittedName>
        <fullName evidence="7">RFWD2 isoform 5</fullName>
    </submittedName>
</protein>
<dbReference type="AlphaFoldDB" id="A0A2J8N701"/>
<dbReference type="GO" id="GO:0008270">
    <property type="term" value="F:zinc ion binding"/>
    <property type="evidence" value="ECO:0007669"/>
    <property type="project" value="UniProtKB-KW"/>
</dbReference>
<evidence type="ECO:0000313" key="8">
    <source>
        <dbReference type="Proteomes" id="UP000236370"/>
    </source>
</evidence>
<keyword evidence="5" id="KW-0472">Membrane</keyword>
<reference evidence="7 8" key="1">
    <citation type="submission" date="2017-12" db="EMBL/GenBank/DDBJ databases">
        <title>High-resolution comparative analysis of great ape genomes.</title>
        <authorList>
            <person name="Pollen A."/>
            <person name="Hastie A."/>
            <person name="Hormozdiari F."/>
            <person name="Dougherty M."/>
            <person name="Liu R."/>
            <person name="Chaisson M."/>
            <person name="Hoppe E."/>
            <person name="Hill C."/>
            <person name="Pang A."/>
            <person name="Hillier L."/>
            <person name="Baker C."/>
            <person name="Armstrong J."/>
            <person name="Shendure J."/>
            <person name="Paten B."/>
            <person name="Wilson R."/>
            <person name="Chao H."/>
            <person name="Schneider V."/>
            <person name="Ventura M."/>
            <person name="Kronenberg Z."/>
            <person name="Murali S."/>
            <person name="Gordon D."/>
            <person name="Cantsilieris S."/>
            <person name="Munson K."/>
            <person name="Nelson B."/>
            <person name="Raja A."/>
            <person name="Underwood J."/>
            <person name="Diekhans M."/>
            <person name="Fiddes I."/>
            <person name="Haussler D."/>
            <person name="Eichler E."/>
        </authorList>
    </citation>
    <scope>NUCLEOTIDE SEQUENCE [LARGE SCALE GENOMIC DNA]</scope>
    <source>
        <strain evidence="7">Yerkes chimp pedigree #C0471</strain>
    </source>
</reference>
<evidence type="ECO:0000256" key="1">
    <source>
        <dbReference type="ARBA" id="ARBA00022723"/>
    </source>
</evidence>
<keyword evidence="5" id="KW-0812">Transmembrane</keyword>
<evidence type="ECO:0000256" key="4">
    <source>
        <dbReference type="PROSITE-ProRule" id="PRU00175"/>
    </source>
</evidence>
<feature type="transmembrane region" description="Helical" evidence="5">
    <location>
        <begin position="42"/>
        <end position="61"/>
    </location>
</feature>
<evidence type="ECO:0000313" key="7">
    <source>
        <dbReference type="EMBL" id="PNI67547.1"/>
    </source>
</evidence>
<dbReference type="InterPro" id="IPR013083">
    <property type="entry name" value="Znf_RING/FYVE/PHD"/>
</dbReference>
<dbReference type="PANTHER" id="PTHR44080:SF1">
    <property type="entry name" value="E3 UBIQUITIN-PROTEIN LIGASE COP1"/>
    <property type="match status" value="1"/>
</dbReference>